<accession>A0A1H8QMP1</accession>
<dbReference type="OrthoDB" id="8612748at2"/>
<evidence type="ECO:0000313" key="3">
    <source>
        <dbReference type="EMBL" id="PTQ75428.1"/>
    </source>
</evidence>
<dbReference type="EMBL" id="QAOI01000024">
    <property type="protein sequence ID" value="PTQ75428.1"/>
    <property type="molecule type" value="Genomic_DNA"/>
</dbReference>
<evidence type="ECO:0000313" key="5">
    <source>
        <dbReference type="Proteomes" id="UP000198814"/>
    </source>
</evidence>
<evidence type="ECO:0000259" key="2">
    <source>
        <dbReference type="Pfam" id="PF13986"/>
    </source>
</evidence>
<evidence type="ECO:0000313" key="4">
    <source>
        <dbReference type="EMBL" id="SEO55489.1"/>
    </source>
</evidence>
<organism evidence="4 5">
    <name type="scientific">Nitrosomonas oligotropha</name>
    <dbReference type="NCBI Taxonomy" id="42354"/>
    <lineage>
        <taxon>Bacteria</taxon>
        <taxon>Pseudomonadati</taxon>
        <taxon>Pseudomonadota</taxon>
        <taxon>Betaproteobacteria</taxon>
        <taxon>Nitrosomonadales</taxon>
        <taxon>Nitrosomonadaceae</taxon>
        <taxon>Nitrosomonas</taxon>
    </lineage>
</organism>
<reference evidence="5" key="1">
    <citation type="submission" date="2016-10" db="EMBL/GenBank/DDBJ databases">
        <authorList>
            <person name="Varghese N."/>
            <person name="Submissions S."/>
        </authorList>
    </citation>
    <scope>NUCLEOTIDE SEQUENCE [LARGE SCALE GENOMIC DNA]</scope>
    <source>
        <strain evidence="5">Nm76</strain>
    </source>
</reference>
<dbReference type="RefSeq" id="WP_090318984.1">
    <property type="nucleotide sequence ID" value="NZ_FNOE01000012.1"/>
</dbReference>
<reference evidence="3 6" key="3">
    <citation type="submission" date="2018-04" db="EMBL/GenBank/DDBJ databases">
        <title>Active sludge and wastewater microbial communities from Klosterneuburg, Austria.</title>
        <authorList>
            <person name="Wagner M."/>
        </authorList>
    </citation>
    <scope>NUCLEOTIDE SEQUENCE [LARGE SCALE GENOMIC DNA]</scope>
    <source>
        <strain evidence="3 6">Nm49</strain>
    </source>
</reference>
<dbReference type="InterPro" id="IPR025319">
    <property type="entry name" value="DUF4224"/>
</dbReference>
<sequence length="70" mass="7696">MSLFLDSEDVSILTGRKTKSGQIDALRRMGILFYVNAVGKPVVPRSAIEPSSKQPDAIEKPWKPNVLKNG</sequence>
<dbReference type="EMBL" id="FODO01000012">
    <property type="protein sequence ID" value="SEO55489.1"/>
    <property type="molecule type" value="Genomic_DNA"/>
</dbReference>
<feature type="region of interest" description="Disordered" evidence="1">
    <location>
        <begin position="46"/>
        <end position="70"/>
    </location>
</feature>
<feature type="domain" description="DUF4224" evidence="2">
    <location>
        <begin position="4"/>
        <end position="48"/>
    </location>
</feature>
<dbReference type="Proteomes" id="UP000198814">
    <property type="component" value="Unassembled WGS sequence"/>
</dbReference>
<evidence type="ECO:0000313" key="6">
    <source>
        <dbReference type="Proteomes" id="UP000244128"/>
    </source>
</evidence>
<keyword evidence="5" id="KW-1185">Reference proteome</keyword>
<gene>
    <name evidence="3" type="ORF">C8R26_12420</name>
    <name evidence="4" type="ORF">SAMN05216333_11241</name>
</gene>
<dbReference type="Proteomes" id="UP000244128">
    <property type="component" value="Unassembled WGS sequence"/>
</dbReference>
<name>A0A1H8QMP1_9PROT</name>
<dbReference type="STRING" id="42354.SAMN05216333_11241"/>
<dbReference type="AlphaFoldDB" id="A0A1H8QMP1"/>
<evidence type="ECO:0000256" key="1">
    <source>
        <dbReference type="SAM" id="MobiDB-lite"/>
    </source>
</evidence>
<protein>
    <submittedName>
        <fullName evidence="3">Uncharacterized protein DUF4224</fullName>
    </submittedName>
</protein>
<reference evidence="4" key="2">
    <citation type="submission" date="2016-10" db="EMBL/GenBank/DDBJ databases">
        <authorList>
            <person name="de Groot N.N."/>
        </authorList>
    </citation>
    <scope>NUCLEOTIDE SEQUENCE [LARGE SCALE GENOMIC DNA]</scope>
    <source>
        <strain evidence="4">Nm76</strain>
    </source>
</reference>
<dbReference type="Pfam" id="PF13986">
    <property type="entry name" value="DUF4224"/>
    <property type="match status" value="1"/>
</dbReference>
<proteinExistence type="predicted"/>